<dbReference type="InterPro" id="IPR051399">
    <property type="entry name" value="RNA-guided_DNA_endo/Transpos"/>
</dbReference>
<proteinExistence type="inferred from homology"/>
<evidence type="ECO:0000256" key="2">
    <source>
        <dbReference type="ARBA" id="ARBA00011044"/>
    </source>
</evidence>
<dbReference type="Proteomes" id="UP000441797">
    <property type="component" value="Unassembled WGS sequence"/>
</dbReference>
<accession>A0A6N8FQB3</accession>
<evidence type="ECO:0000256" key="7">
    <source>
        <dbReference type="ARBA" id="ARBA00023172"/>
    </source>
</evidence>
<evidence type="ECO:0000256" key="3">
    <source>
        <dbReference type="ARBA" id="ARBA00022578"/>
    </source>
</evidence>
<evidence type="ECO:0000259" key="9">
    <source>
        <dbReference type="Pfam" id="PF07282"/>
    </source>
</evidence>
<keyword evidence="3" id="KW-0815">Transposition</keyword>
<dbReference type="AlphaFoldDB" id="A0A6N8FQB3"/>
<dbReference type="InterPro" id="IPR010095">
    <property type="entry name" value="Cas12f1-like_TNB"/>
</dbReference>
<evidence type="ECO:0000256" key="4">
    <source>
        <dbReference type="ARBA" id="ARBA00022723"/>
    </source>
</evidence>
<evidence type="ECO:0000313" key="11">
    <source>
        <dbReference type="EMBL" id="MUL35034.1"/>
    </source>
</evidence>
<gene>
    <name evidence="11" type="ORF">BWI75_01300</name>
</gene>
<dbReference type="NCBIfam" id="NF040570">
    <property type="entry name" value="guided_TnpB"/>
    <property type="match status" value="1"/>
</dbReference>
<sequence length="386" mass="43721">MLKVVKIRIYPTQEQEISLGKSFGCARWLWNRFLAQNNEVYKETGKGLSRFDYQKQLPQLKKELEWLSEVYSQCLQVVCLNLSRAFINFFEGRARYPRFKSKHGRQSITYPQNVKVEGNYLKVPKVGNIFGKIHREVVGKLKSVTLSKNPDGKYDASLLLEDGVSAVTRKSDGQAIGLDLGLTDFVVTSDSTKIKQPRWMRKRERNLKRKQQNLARKVKGSKSRDKARRLVAKTHSRIARCREDFLHKLSRKIVNKNQVIVVEDLHVKGMVQNPNLSKAISQVGWGMFCTMLKYKAEAAGKIYLEVSRFFPSSKTCHVCLNVVGSLPLDIRSWTCSSCATSHDRDINAAINIRNEGLRILASGTGATAEGVSVSPKRGRKKSTVEA</sequence>
<protein>
    <submittedName>
        <fullName evidence="11">Transposase</fullName>
    </submittedName>
</protein>
<keyword evidence="12" id="KW-1185">Reference proteome</keyword>
<dbReference type="RefSeq" id="WP_105218458.1">
    <property type="nucleotide sequence ID" value="NZ_CAWNSU010000115.1"/>
</dbReference>
<reference evidence="11 12" key="1">
    <citation type="journal article" date="2019" name="Front. Microbiol.">
        <title>Genomic Features for Desiccation Tolerance and Sugar Biosynthesis in the Extremophile Gloeocapsopsis sp. UTEX B3054.</title>
        <authorList>
            <person name="Urrejola C."/>
            <person name="Alcorta J."/>
            <person name="Salas L."/>
            <person name="Vasquez M."/>
            <person name="Polz M.F."/>
            <person name="Vicuna R."/>
            <person name="Diez B."/>
        </authorList>
    </citation>
    <scope>NUCLEOTIDE SEQUENCE [LARGE SCALE GENOMIC DNA]</scope>
    <source>
        <strain evidence="11 12">1H9</strain>
    </source>
</reference>
<dbReference type="GO" id="GO:0006310">
    <property type="term" value="P:DNA recombination"/>
    <property type="evidence" value="ECO:0007669"/>
    <property type="project" value="UniProtKB-KW"/>
</dbReference>
<comment type="similarity">
    <text evidence="2">In the N-terminal section; belongs to the transposase 2 family.</text>
</comment>
<dbReference type="GO" id="GO:0046872">
    <property type="term" value="F:metal ion binding"/>
    <property type="evidence" value="ECO:0007669"/>
    <property type="project" value="UniProtKB-KW"/>
</dbReference>
<evidence type="ECO:0000313" key="12">
    <source>
        <dbReference type="Proteomes" id="UP000441797"/>
    </source>
</evidence>
<dbReference type="PANTHER" id="PTHR30405">
    <property type="entry name" value="TRANSPOSASE"/>
    <property type="match status" value="1"/>
</dbReference>
<name>A0A6N8FQB3_9CHRO</name>
<dbReference type="InterPro" id="IPR001959">
    <property type="entry name" value="Transposase"/>
</dbReference>
<keyword evidence="7" id="KW-0233">DNA recombination</keyword>
<comment type="similarity">
    <text evidence="1">In the C-terminal section; belongs to the transposase 35 family.</text>
</comment>
<dbReference type="GO" id="GO:0003677">
    <property type="term" value="F:DNA binding"/>
    <property type="evidence" value="ECO:0007669"/>
    <property type="project" value="UniProtKB-KW"/>
</dbReference>
<organism evidence="11 12">
    <name type="scientific">Gloeocapsopsis dulcis AAB1 = 1H9</name>
    <dbReference type="NCBI Taxonomy" id="1433147"/>
    <lineage>
        <taxon>Bacteria</taxon>
        <taxon>Bacillati</taxon>
        <taxon>Cyanobacteriota</taxon>
        <taxon>Cyanophyceae</taxon>
        <taxon>Oscillatoriophycideae</taxon>
        <taxon>Chroococcales</taxon>
        <taxon>Chroococcaceae</taxon>
        <taxon>Gloeocapsopsis</taxon>
        <taxon>Gloeocapsopsis dulcis</taxon>
    </lineage>
</organism>
<dbReference type="OrthoDB" id="443538at2"/>
<evidence type="ECO:0000256" key="5">
    <source>
        <dbReference type="ARBA" id="ARBA00022833"/>
    </source>
</evidence>
<dbReference type="EMBL" id="NAPY01000001">
    <property type="protein sequence ID" value="MUL35034.1"/>
    <property type="molecule type" value="Genomic_DNA"/>
</dbReference>
<keyword evidence="5" id="KW-0862">Zinc</keyword>
<dbReference type="Pfam" id="PF01385">
    <property type="entry name" value="OrfB_IS605"/>
    <property type="match status" value="1"/>
</dbReference>
<dbReference type="NCBIfam" id="TIGR01766">
    <property type="entry name" value="IS200/IS605 family accessory protein TnpB-like domain"/>
    <property type="match status" value="1"/>
</dbReference>
<dbReference type="Pfam" id="PF07282">
    <property type="entry name" value="Cas12f1-like_TNB"/>
    <property type="match status" value="1"/>
</dbReference>
<dbReference type="Pfam" id="PF12323">
    <property type="entry name" value="HTH_OrfB_IS605"/>
    <property type="match status" value="1"/>
</dbReference>
<evidence type="ECO:0000256" key="6">
    <source>
        <dbReference type="ARBA" id="ARBA00023125"/>
    </source>
</evidence>
<feature type="domain" description="Cas12f1-like TNB" evidence="9">
    <location>
        <begin position="285"/>
        <end position="352"/>
    </location>
</feature>
<evidence type="ECO:0000259" key="10">
    <source>
        <dbReference type="Pfam" id="PF12323"/>
    </source>
</evidence>
<keyword evidence="6" id="KW-0238">DNA-binding</keyword>
<feature type="domain" description="Transposase putative helix-turn-helix" evidence="10">
    <location>
        <begin position="1"/>
        <end position="46"/>
    </location>
</feature>
<keyword evidence="4" id="KW-0479">Metal-binding</keyword>
<dbReference type="InterPro" id="IPR021027">
    <property type="entry name" value="Transposase_put_HTH"/>
</dbReference>
<dbReference type="PANTHER" id="PTHR30405:SF25">
    <property type="entry name" value="RNA-GUIDED DNA ENDONUCLEASE INSQ-RELATED"/>
    <property type="match status" value="1"/>
</dbReference>
<comment type="caution">
    <text evidence="11">The sequence shown here is derived from an EMBL/GenBank/DDBJ whole genome shotgun (WGS) entry which is preliminary data.</text>
</comment>
<evidence type="ECO:0000259" key="8">
    <source>
        <dbReference type="Pfam" id="PF01385"/>
    </source>
</evidence>
<evidence type="ECO:0000256" key="1">
    <source>
        <dbReference type="ARBA" id="ARBA00008761"/>
    </source>
</evidence>
<feature type="domain" description="Probable transposase IS891/IS1136/IS1341" evidence="8">
    <location>
        <begin position="169"/>
        <end position="272"/>
    </location>
</feature>
<dbReference type="GO" id="GO:0032196">
    <property type="term" value="P:transposition"/>
    <property type="evidence" value="ECO:0007669"/>
    <property type="project" value="UniProtKB-KW"/>
</dbReference>